<evidence type="ECO:0000259" key="24">
    <source>
        <dbReference type="Pfam" id="PF09258"/>
    </source>
</evidence>
<keyword evidence="11" id="KW-0735">Signal-anchor</keyword>
<evidence type="ECO:0000256" key="1">
    <source>
        <dbReference type="ARBA" id="ARBA00001936"/>
    </source>
</evidence>
<evidence type="ECO:0000256" key="6">
    <source>
        <dbReference type="ARBA" id="ARBA00022676"/>
    </source>
</evidence>
<organism evidence="25 26">
    <name type="scientific">Trichonephila inaurata madagascariensis</name>
    <dbReference type="NCBI Taxonomy" id="2747483"/>
    <lineage>
        <taxon>Eukaryota</taxon>
        <taxon>Metazoa</taxon>
        <taxon>Ecdysozoa</taxon>
        <taxon>Arthropoda</taxon>
        <taxon>Chelicerata</taxon>
        <taxon>Arachnida</taxon>
        <taxon>Araneae</taxon>
        <taxon>Araneomorphae</taxon>
        <taxon>Entelegynae</taxon>
        <taxon>Araneoidea</taxon>
        <taxon>Nephilidae</taxon>
        <taxon>Trichonephila</taxon>
        <taxon>Trichonephila inaurata</taxon>
    </lineage>
</organism>
<dbReference type="InterPro" id="IPR004263">
    <property type="entry name" value="Exostosin"/>
</dbReference>
<dbReference type="Proteomes" id="UP000886998">
    <property type="component" value="Unassembled WGS sequence"/>
</dbReference>
<keyword evidence="7" id="KW-0808">Transferase</keyword>
<evidence type="ECO:0000256" key="11">
    <source>
        <dbReference type="ARBA" id="ARBA00022968"/>
    </source>
</evidence>
<evidence type="ECO:0000256" key="21">
    <source>
        <dbReference type="SAM" id="MobiDB-lite"/>
    </source>
</evidence>
<dbReference type="InterPro" id="IPR029044">
    <property type="entry name" value="Nucleotide-diphossugar_trans"/>
</dbReference>
<dbReference type="InterPro" id="IPR015338">
    <property type="entry name" value="GT64_dom"/>
</dbReference>
<evidence type="ECO:0000256" key="18">
    <source>
        <dbReference type="ARBA" id="ARBA00050948"/>
    </source>
</evidence>
<evidence type="ECO:0000256" key="19">
    <source>
        <dbReference type="ARBA" id="ARBA00066812"/>
    </source>
</evidence>
<comment type="similarity">
    <text evidence="5">Belongs to the glycosyltransferase 47 family.</text>
</comment>
<keyword evidence="12 22" id="KW-1133">Transmembrane helix</keyword>
<feature type="domain" description="Glycosyl transferase 64" evidence="24">
    <location>
        <begin position="668"/>
        <end position="890"/>
    </location>
</feature>
<dbReference type="GO" id="GO:0005794">
    <property type="term" value="C:Golgi apparatus"/>
    <property type="evidence" value="ECO:0007669"/>
    <property type="project" value="UniProtKB-SubCell"/>
</dbReference>
<keyword evidence="6" id="KW-0328">Glycosyltransferase</keyword>
<comment type="subcellular location">
    <subcellularLocation>
        <location evidence="3">Endoplasmic reticulum membrane</location>
        <topology evidence="3">Single-pass type II membrane protein</topology>
    </subcellularLocation>
    <subcellularLocation>
        <location evidence="2">Golgi apparatus</location>
    </subcellularLocation>
</comment>
<evidence type="ECO:0000259" key="23">
    <source>
        <dbReference type="Pfam" id="PF03016"/>
    </source>
</evidence>
<dbReference type="PANTHER" id="PTHR48261">
    <property type="entry name" value="ACETYLGLUCOSAMINYLTRANSFERASE"/>
    <property type="match status" value="1"/>
</dbReference>
<dbReference type="SUPFAM" id="SSF53448">
    <property type="entry name" value="Nucleotide-diphospho-sugar transferases"/>
    <property type="match status" value="1"/>
</dbReference>
<gene>
    <name evidence="25" type="primary">EXTL3</name>
    <name evidence="25" type="ORF">TNIN_451051</name>
</gene>
<dbReference type="EC" id="2.4.1.223" evidence="19"/>
<dbReference type="GO" id="GO:0015012">
    <property type="term" value="P:heparan sulfate proteoglycan biosynthetic process"/>
    <property type="evidence" value="ECO:0007669"/>
    <property type="project" value="UniProtKB-ARBA"/>
</dbReference>
<comment type="catalytic activity">
    <reaction evidence="18">
        <text>3-O-(beta-D-GlcA-(1-&gt;3)-beta-D-Gal-(1-&gt;3)-beta-D-Gal-(1-&gt;4)-beta-D-Xyl)-L-seryl-[protein] + UDP-N-acetyl-alpha-D-glucosamine = 3-O-(alpha-D-GlcNAc-(1-&gt;4)-beta-D-GlcA-(1-&gt;3)-beta-D-Gal-(1-&gt;3)-beta-D-Gal-(1-&gt;4)-beta-D-Xyl)-L-seryl-[protein] + UDP + H(+)</text>
        <dbReference type="Rhea" id="RHEA:16221"/>
        <dbReference type="Rhea" id="RHEA-COMP:12573"/>
        <dbReference type="Rhea" id="RHEA-COMP:12574"/>
        <dbReference type="ChEBI" id="CHEBI:15378"/>
        <dbReference type="ChEBI" id="CHEBI:57705"/>
        <dbReference type="ChEBI" id="CHEBI:58223"/>
        <dbReference type="ChEBI" id="CHEBI:132093"/>
        <dbReference type="ChEBI" id="CHEBI:132104"/>
        <dbReference type="EC" id="2.4.1.223"/>
    </reaction>
</comment>
<dbReference type="AlphaFoldDB" id="A0A8X7CG25"/>
<dbReference type="GO" id="GO:0005789">
    <property type="term" value="C:endoplasmic reticulum membrane"/>
    <property type="evidence" value="ECO:0007669"/>
    <property type="project" value="UniProtKB-SubCell"/>
</dbReference>
<keyword evidence="26" id="KW-1185">Reference proteome</keyword>
<evidence type="ECO:0000256" key="7">
    <source>
        <dbReference type="ARBA" id="ARBA00022679"/>
    </source>
</evidence>
<dbReference type="FunFam" id="3.90.550.10:FF:000033">
    <property type="entry name" value="Exostosin-like glycosyltransferase 3"/>
    <property type="match status" value="1"/>
</dbReference>
<comment type="pathway">
    <text evidence="4">Glycan metabolism; heparan sulfate biosynthesis.</text>
</comment>
<evidence type="ECO:0000256" key="8">
    <source>
        <dbReference type="ARBA" id="ARBA00022692"/>
    </source>
</evidence>
<name>A0A8X7CG25_9ARAC</name>
<sequence length="954" mass="108750">MVSMESSAPKWVPPWPFWFRVPAVRFSRILVILLILVMVPLFTHYYLSKIGGDSPAAEVHHGGIQIEDLDSLKSVDLKGRIEEMIHIKISVSDELRDLESKRQKLQSDISILTQRMEDLKVDYTHLQVELDRLRVSVEQAQYAQREAQQKYSPLISPPKRVLPSLQDEMVLRPPDQRRVRNCRTHLCFDFSRCSLTSGFPVYFYHPDDMRSPREQFLIAAVTEALNVNVHITFDPAIACVYVVLVGEVKSPKLMETYLHSLNHWNGDGRNHILLNLDANGTSRLNGVNTGRAMIVRPGFTASEFRDGFDIIAPPLLNNKDQVPKNYPYSPARRKFMLSYQGEYRTSVLLLKSGSRKLSLTLDDDSDGTEQASSKKPNDDVEDVIVNTLKEMQMSNLGDNFFFQFSCAGSSFPGQDSEWLLCGTSENRLSILQDSTFVLIISPMDYKILSTPQIHIRVYEALQTGAIPVLLGNHVRLPFNEFLDWKRLVIFLPKARISELHYYLRTFTDNDIMSMRHQGRLVYDRYLSSPRTIVATVLAVVRSRLQIPAPAARDEPSPSVFNATFRPLRTEEAPALPDPEESLGPLEQSFPSPCFQRNLTLTNGGHYSLWNDLADPFVLYPYTPFDPLLPSEAKFLGSSFGFRPIGQGAGGSGKEFSEALGGNSPREQFTIVMLTYEREAVLMDSLQRLRGLPYLNKVVVVWNSERLPSADLRWPEIGVPIHVIKAKKNSLNNRFLPYDAVETEAVLSVDDDAHLRHDEIVFGFRVWRESRDRIVGFPGRYHAWDTVNGGWLYNSNYSCELSMVLTGAAFFHKYYTFLYSHSMPQSIRDKVDEYMNCEDIAMNFLVSHITRKPPLKVTSRWTFRCPGCPVSLSEEDSHFQERHRCIDHFTQGPSEVFVLQPVVVMWHCPIKSPEDTHATNNDSRVCLTYEPSVCFGTSYGNPVCRLRYKSPVSFS</sequence>
<reference evidence="25" key="1">
    <citation type="submission" date="2020-08" db="EMBL/GenBank/DDBJ databases">
        <title>Multicomponent nature underlies the extraordinary mechanical properties of spider dragline silk.</title>
        <authorList>
            <person name="Kono N."/>
            <person name="Nakamura H."/>
            <person name="Mori M."/>
            <person name="Yoshida Y."/>
            <person name="Ohtoshi R."/>
            <person name="Malay A.D."/>
            <person name="Moran D.A.P."/>
            <person name="Tomita M."/>
            <person name="Numata K."/>
            <person name="Arakawa K."/>
        </authorList>
    </citation>
    <scope>NUCLEOTIDE SEQUENCE</scope>
</reference>
<dbReference type="EMBL" id="BMAV01018536">
    <property type="protein sequence ID" value="GFY70969.1"/>
    <property type="molecule type" value="Genomic_DNA"/>
</dbReference>
<evidence type="ECO:0000256" key="9">
    <source>
        <dbReference type="ARBA" id="ARBA00022723"/>
    </source>
</evidence>
<dbReference type="OrthoDB" id="5954868at2759"/>
<keyword evidence="14 22" id="KW-0472">Membrane</keyword>
<dbReference type="GO" id="GO:0046872">
    <property type="term" value="F:metal ion binding"/>
    <property type="evidence" value="ECO:0007669"/>
    <property type="project" value="UniProtKB-KW"/>
</dbReference>
<dbReference type="Pfam" id="PF09258">
    <property type="entry name" value="Glyco_transf_64"/>
    <property type="match status" value="1"/>
</dbReference>
<feature type="transmembrane region" description="Helical" evidence="22">
    <location>
        <begin position="29"/>
        <end position="47"/>
    </location>
</feature>
<evidence type="ECO:0000256" key="16">
    <source>
        <dbReference type="ARBA" id="ARBA00023180"/>
    </source>
</evidence>
<evidence type="ECO:0000256" key="15">
    <source>
        <dbReference type="ARBA" id="ARBA00023157"/>
    </source>
</evidence>
<feature type="region of interest" description="Disordered" evidence="21">
    <location>
        <begin position="360"/>
        <end position="379"/>
    </location>
</feature>
<keyword evidence="20" id="KW-0175">Coiled coil</keyword>
<keyword evidence="10" id="KW-0256">Endoplasmic reticulum</keyword>
<proteinExistence type="inferred from homology"/>
<dbReference type="InterPro" id="IPR040911">
    <property type="entry name" value="Exostosin_GT47"/>
</dbReference>
<evidence type="ECO:0000256" key="3">
    <source>
        <dbReference type="ARBA" id="ARBA00004648"/>
    </source>
</evidence>
<dbReference type="GO" id="GO:0001888">
    <property type="term" value="F:glucuronyl-galactosyl-proteoglycan 4-alpha-N-acetylglucosaminyltransferase activity"/>
    <property type="evidence" value="ECO:0007669"/>
    <property type="project" value="UniProtKB-EC"/>
</dbReference>
<keyword evidence="17" id="KW-0464">Manganese</keyword>
<dbReference type="Gene3D" id="3.90.550.10">
    <property type="entry name" value="Spore Coat Polysaccharide Biosynthesis Protein SpsA, Chain A"/>
    <property type="match status" value="1"/>
</dbReference>
<keyword evidence="13" id="KW-0333">Golgi apparatus</keyword>
<evidence type="ECO:0000256" key="4">
    <source>
        <dbReference type="ARBA" id="ARBA00005093"/>
    </source>
</evidence>
<dbReference type="PANTHER" id="PTHR48261:SF4">
    <property type="entry name" value="EXOSTOSIN LIKE GLYCOSYLTRANSFERASE 3"/>
    <property type="match status" value="1"/>
</dbReference>
<evidence type="ECO:0000313" key="25">
    <source>
        <dbReference type="EMBL" id="GFY70969.1"/>
    </source>
</evidence>
<comment type="caution">
    <text evidence="25">The sequence shown here is derived from an EMBL/GenBank/DDBJ whole genome shotgun (WGS) entry which is preliminary data.</text>
</comment>
<feature type="coiled-coil region" evidence="20">
    <location>
        <begin position="88"/>
        <end position="150"/>
    </location>
</feature>
<evidence type="ECO:0000256" key="22">
    <source>
        <dbReference type="SAM" id="Phobius"/>
    </source>
</evidence>
<dbReference type="Pfam" id="PF03016">
    <property type="entry name" value="Exostosin_GT47"/>
    <property type="match status" value="1"/>
</dbReference>
<evidence type="ECO:0000313" key="26">
    <source>
        <dbReference type="Proteomes" id="UP000886998"/>
    </source>
</evidence>
<accession>A0A8X7CG25</accession>
<evidence type="ECO:0000256" key="2">
    <source>
        <dbReference type="ARBA" id="ARBA00004555"/>
    </source>
</evidence>
<keyword evidence="16" id="KW-0325">Glycoprotein</keyword>
<evidence type="ECO:0000256" key="13">
    <source>
        <dbReference type="ARBA" id="ARBA00023034"/>
    </source>
</evidence>
<evidence type="ECO:0000256" key="12">
    <source>
        <dbReference type="ARBA" id="ARBA00022989"/>
    </source>
</evidence>
<keyword evidence="9" id="KW-0479">Metal-binding</keyword>
<evidence type="ECO:0000256" key="14">
    <source>
        <dbReference type="ARBA" id="ARBA00023136"/>
    </source>
</evidence>
<evidence type="ECO:0000256" key="17">
    <source>
        <dbReference type="ARBA" id="ARBA00023211"/>
    </source>
</evidence>
<feature type="domain" description="Exostosin GT47" evidence="23">
    <location>
        <begin position="215"/>
        <end position="505"/>
    </location>
</feature>
<evidence type="ECO:0000256" key="20">
    <source>
        <dbReference type="SAM" id="Coils"/>
    </source>
</evidence>
<comment type="cofactor">
    <cofactor evidence="1">
        <name>Mn(2+)</name>
        <dbReference type="ChEBI" id="CHEBI:29035"/>
    </cofactor>
</comment>
<evidence type="ECO:0000256" key="5">
    <source>
        <dbReference type="ARBA" id="ARBA00010271"/>
    </source>
</evidence>
<protein>
    <recommendedName>
        <fullName evidence="19">glucuronosyl-galactosyl-proteoglycan 4-alpha-N-acetylglucosaminyltransferase</fullName>
        <ecNumber evidence="19">2.4.1.223</ecNumber>
    </recommendedName>
</protein>
<evidence type="ECO:0000256" key="10">
    <source>
        <dbReference type="ARBA" id="ARBA00022824"/>
    </source>
</evidence>
<keyword evidence="15" id="KW-1015">Disulfide bond</keyword>
<keyword evidence="8 22" id="KW-0812">Transmembrane</keyword>